<proteinExistence type="predicted"/>
<comment type="caution">
    <text evidence="1">The sequence shown here is derived from an EMBL/GenBank/DDBJ whole genome shotgun (WGS) entry which is preliminary data.</text>
</comment>
<organism evidence="1 2">
    <name type="scientific">Cephalotrichum gorgonifer</name>
    <dbReference type="NCBI Taxonomy" id="2041049"/>
    <lineage>
        <taxon>Eukaryota</taxon>
        <taxon>Fungi</taxon>
        <taxon>Dikarya</taxon>
        <taxon>Ascomycota</taxon>
        <taxon>Pezizomycotina</taxon>
        <taxon>Sordariomycetes</taxon>
        <taxon>Hypocreomycetidae</taxon>
        <taxon>Microascales</taxon>
        <taxon>Microascaceae</taxon>
        <taxon>Cephalotrichum</taxon>
    </lineage>
</organism>
<evidence type="ECO:0000313" key="2">
    <source>
        <dbReference type="Proteomes" id="UP001187682"/>
    </source>
</evidence>
<dbReference type="EMBL" id="ONZQ02000010">
    <property type="protein sequence ID" value="SPO04625.1"/>
    <property type="molecule type" value="Genomic_DNA"/>
</dbReference>
<dbReference type="Proteomes" id="UP001187682">
    <property type="component" value="Unassembled WGS sequence"/>
</dbReference>
<sequence>MQFRCEPDANTIVSRSFTDVSFSKHLFVTYLKITQVYCVKNCNSKVFGERLRETTFAAKSRVDDRCQLTAEPDYDTALQALKDIFLVDVIFKNPAIRSIFRDKRKSQPDARGQWPLGSFNLMLDIADRFHANFQSDGSLRDIDPSLGHSRWTAQWPRTLEER</sequence>
<keyword evidence="2" id="KW-1185">Reference proteome</keyword>
<reference evidence="1" key="1">
    <citation type="submission" date="2018-03" db="EMBL/GenBank/DDBJ databases">
        <authorList>
            <person name="Guldener U."/>
        </authorList>
    </citation>
    <scope>NUCLEOTIDE SEQUENCE</scope>
</reference>
<protein>
    <submittedName>
        <fullName evidence="1">Uncharacterized protein</fullName>
    </submittedName>
</protein>
<gene>
    <name evidence="1" type="ORF">DNG_07310</name>
</gene>
<name>A0AAE8N1I7_9PEZI</name>
<evidence type="ECO:0000313" key="1">
    <source>
        <dbReference type="EMBL" id="SPO04625.1"/>
    </source>
</evidence>
<accession>A0AAE8N1I7</accession>
<dbReference type="AlphaFoldDB" id="A0AAE8N1I7"/>